<dbReference type="EMBL" id="BMAO01020016">
    <property type="protein sequence ID" value="GFQ64472.1"/>
    <property type="molecule type" value="Genomic_DNA"/>
</dbReference>
<name>A0A8X6H029_TRICU</name>
<dbReference type="AlphaFoldDB" id="A0A8X6H029"/>
<evidence type="ECO:0000313" key="2">
    <source>
        <dbReference type="Proteomes" id="UP000887116"/>
    </source>
</evidence>
<comment type="caution">
    <text evidence="1">The sequence shown here is derived from an EMBL/GenBank/DDBJ whole genome shotgun (WGS) entry which is preliminary data.</text>
</comment>
<accession>A0A8X6H029</accession>
<gene>
    <name evidence="1" type="ORF">TNCT_635491</name>
</gene>
<proteinExistence type="predicted"/>
<sequence>MRFGLLFNKTPRLLYMNKDSTWTLTCDVPVSSDTMTLLSRQVKRALRLWRCNCLSRNYGEGQLGVIFLFRETMQEEDLLPLQLPPSLFSRTPIYFVTCQAVRMNHTVN</sequence>
<protein>
    <submittedName>
        <fullName evidence="1">Uncharacterized protein</fullName>
    </submittedName>
</protein>
<evidence type="ECO:0000313" key="1">
    <source>
        <dbReference type="EMBL" id="GFQ64472.1"/>
    </source>
</evidence>
<reference evidence="1" key="1">
    <citation type="submission" date="2020-07" db="EMBL/GenBank/DDBJ databases">
        <title>Multicomponent nature underlies the extraordinary mechanical properties of spider dragline silk.</title>
        <authorList>
            <person name="Kono N."/>
            <person name="Nakamura H."/>
            <person name="Mori M."/>
            <person name="Yoshida Y."/>
            <person name="Ohtoshi R."/>
            <person name="Malay A.D."/>
            <person name="Moran D.A.P."/>
            <person name="Tomita M."/>
            <person name="Numata K."/>
            <person name="Arakawa K."/>
        </authorList>
    </citation>
    <scope>NUCLEOTIDE SEQUENCE</scope>
</reference>
<organism evidence="1 2">
    <name type="scientific">Trichonephila clavata</name>
    <name type="common">Joro spider</name>
    <name type="synonym">Nephila clavata</name>
    <dbReference type="NCBI Taxonomy" id="2740835"/>
    <lineage>
        <taxon>Eukaryota</taxon>
        <taxon>Metazoa</taxon>
        <taxon>Ecdysozoa</taxon>
        <taxon>Arthropoda</taxon>
        <taxon>Chelicerata</taxon>
        <taxon>Arachnida</taxon>
        <taxon>Araneae</taxon>
        <taxon>Araneomorphae</taxon>
        <taxon>Entelegynae</taxon>
        <taxon>Araneoidea</taxon>
        <taxon>Nephilidae</taxon>
        <taxon>Trichonephila</taxon>
    </lineage>
</organism>
<dbReference type="Proteomes" id="UP000887116">
    <property type="component" value="Unassembled WGS sequence"/>
</dbReference>
<keyword evidence="2" id="KW-1185">Reference proteome</keyword>